<comment type="caution">
    <text evidence="1">The sequence shown here is derived from an EMBL/GenBank/DDBJ whole genome shotgun (WGS) entry which is preliminary data.</text>
</comment>
<dbReference type="InterPro" id="IPR022285">
    <property type="entry name" value="CHP03879_regulat_dom_put"/>
</dbReference>
<name>A0A832I5T9_9THEM</name>
<protein>
    <recommendedName>
        <fullName evidence="2">Bacterio-opsin activator</fullName>
    </recommendedName>
</protein>
<evidence type="ECO:0008006" key="2">
    <source>
        <dbReference type="Google" id="ProtNLM"/>
    </source>
</evidence>
<dbReference type="NCBIfam" id="TIGR03879">
    <property type="entry name" value="near_KaiC_dom"/>
    <property type="match status" value="1"/>
</dbReference>
<evidence type="ECO:0000313" key="1">
    <source>
        <dbReference type="EMBL" id="HGZ79503.1"/>
    </source>
</evidence>
<dbReference type="AlphaFoldDB" id="A0A832I5T9"/>
<accession>A0A832I5T9</accession>
<gene>
    <name evidence="1" type="ORF">ENW55_05930</name>
</gene>
<dbReference type="PANTHER" id="PTHR40727">
    <property type="entry name" value="TRANSCRIPTION REGULATOR, ENCODED NEXT TO RECA SUPERFAMILY ATPASE-RELATED"/>
    <property type="match status" value="1"/>
</dbReference>
<organism evidence="1">
    <name type="scientific">Pseudothermotoga hypogea</name>
    <dbReference type="NCBI Taxonomy" id="57487"/>
    <lineage>
        <taxon>Bacteria</taxon>
        <taxon>Thermotogati</taxon>
        <taxon>Thermotogota</taxon>
        <taxon>Thermotogae</taxon>
        <taxon>Thermotogales</taxon>
        <taxon>Thermotogaceae</taxon>
        <taxon>Pseudothermotoga</taxon>
    </lineage>
</organism>
<dbReference type="EMBL" id="DTKQ01000045">
    <property type="protein sequence ID" value="HGZ79503.1"/>
    <property type="molecule type" value="Genomic_DNA"/>
</dbReference>
<reference evidence="1" key="1">
    <citation type="journal article" date="2020" name="mSystems">
        <title>Genome- and Community-Level Interaction Insights into Carbon Utilization and Element Cycling Functions of Hydrothermarchaeota in Hydrothermal Sediment.</title>
        <authorList>
            <person name="Zhou Z."/>
            <person name="Liu Y."/>
            <person name="Xu W."/>
            <person name="Pan J."/>
            <person name="Luo Z.H."/>
            <person name="Li M."/>
        </authorList>
    </citation>
    <scope>NUCLEOTIDE SEQUENCE [LARGE SCALE GENOMIC DNA]</scope>
    <source>
        <strain evidence="1">SpSt-86</strain>
    </source>
</reference>
<dbReference type="PANTHER" id="PTHR40727:SF1">
    <property type="entry name" value="BACTERIO-OPSIN ACTIVATOR"/>
    <property type="match status" value="1"/>
</dbReference>
<proteinExistence type="predicted"/>
<sequence length="145" mass="15945">MILEPRPSNTGKQIEQLATKVLLRSIELLGGLSKLAQHRNLTWLASLARACIAVVLKEEYMKTEKEIAEYLGVSTASVRNMLRANVDVVKEKLADLDKLSEEEKGELKTHTAGAVAKLAYRLVKQEQNTDTLIEGLSAGEAGWSV</sequence>